<reference evidence="3 4" key="1">
    <citation type="submission" date="2019-01" db="EMBL/GenBank/DDBJ databases">
        <title>Draft genome sequences of the type strains of six Macrococcus species.</title>
        <authorList>
            <person name="Mazhar S."/>
            <person name="Altermann E."/>
            <person name="Hill C."/>
            <person name="Mcauliffe O."/>
        </authorList>
    </citation>
    <scope>NUCLEOTIDE SEQUENCE [LARGE SCALE GENOMIC DNA]</scope>
    <source>
        <strain evidence="3 4">CCM4809</strain>
    </source>
</reference>
<dbReference type="InterPro" id="IPR011608">
    <property type="entry name" value="PRD"/>
</dbReference>
<dbReference type="GO" id="GO:0003723">
    <property type="term" value="F:RNA binding"/>
    <property type="evidence" value="ECO:0007669"/>
    <property type="project" value="InterPro"/>
</dbReference>
<dbReference type="SMART" id="SM01061">
    <property type="entry name" value="CAT_RBD"/>
    <property type="match status" value="1"/>
</dbReference>
<dbReference type="RefSeq" id="WP_133429157.1">
    <property type="nucleotide sequence ID" value="NZ_BMCC01000002.1"/>
</dbReference>
<evidence type="ECO:0000313" key="4">
    <source>
        <dbReference type="Proteomes" id="UP000295328"/>
    </source>
</evidence>
<comment type="caution">
    <text evidence="3">The sequence shown here is derived from an EMBL/GenBank/DDBJ whole genome shotgun (WGS) entry which is preliminary data.</text>
</comment>
<dbReference type="PANTHER" id="PTHR30185:SF16">
    <property type="entry name" value="PROTEIN GLCT"/>
    <property type="match status" value="1"/>
</dbReference>
<dbReference type="OrthoDB" id="9813552at2"/>
<feature type="domain" description="PRD" evidence="2">
    <location>
        <begin position="67"/>
        <end position="172"/>
    </location>
</feature>
<dbReference type="AlphaFoldDB" id="A0A4R6BMK8"/>
<dbReference type="PROSITE" id="PS51372">
    <property type="entry name" value="PRD_2"/>
    <property type="match status" value="2"/>
</dbReference>
<dbReference type="Gene3D" id="1.20.58.1950">
    <property type="match status" value="1"/>
</dbReference>
<accession>A0A4R6BMK8</accession>
<dbReference type="InterPro" id="IPR036650">
    <property type="entry name" value="CAT_RNA-bd_dom_sf"/>
</dbReference>
<name>A0A4R6BMK8_9STAP</name>
<dbReference type="GO" id="GO:0006355">
    <property type="term" value="P:regulation of DNA-templated transcription"/>
    <property type="evidence" value="ECO:0007669"/>
    <property type="project" value="InterPro"/>
</dbReference>
<dbReference type="Gene3D" id="2.30.24.10">
    <property type="entry name" value="CAT RNA-binding domain"/>
    <property type="match status" value="1"/>
</dbReference>
<evidence type="ECO:0000259" key="2">
    <source>
        <dbReference type="PROSITE" id="PS51372"/>
    </source>
</evidence>
<dbReference type="SUPFAM" id="SSF63520">
    <property type="entry name" value="PTS-regulatory domain, PRD"/>
    <property type="match status" value="2"/>
</dbReference>
<evidence type="ECO:0000256" key="1">
    <source>
        <dbReference type="ARBA" id="ARBA00022737"/>
    </source>
</evidence>
<keyword evidence="4" id="KW-1185">Reference proteome</keyword>
<dbReference type="EMBL" id="SCWE01000001">
    <property type="protein sequence ID" value="TDM03069.1"/>
    <property type="molecule type" value="Genomic_DNA"/>
</dbReference>
<protein>
    <submittedName>
        <fullName evidence="3">Transcription antiterminator</fullName>
    </submittedName>
</protein>
<dbReference type="Pfam" id="PF03123">
    <property type="entry name" value="CAT_RBD"/>
    <property type="match status" value="1"/>
</dbReference>
<dbReference type="InterPro" id="IPR004341">
    <property type="entry name" value="CAT_RNA-bd_dom"/>
</dbReference>
<sequence length="281" mass="32210">MGNYFIEKSLNNNVLVATYHGDEVILVGKGIGFNKKVGDIIDTDSVEKVYELKTFQDQQRYKTLMDIADDEVIKVVIEVVDKIKDMIEEEVSDTLLLSLTDHIIFAIKRMEDNILISNPFSNETEALYPREYSVASTAVNMLNERLNVYLPESEVGFIALHIHSSISRQSIHDMNLMTEVVAKAVQIIEHDLKIEVDKNSIIYARFVRHISFAVQRVMANDVAPEQRNLENLLKAHYPVCYNVAIKIVKMMQTLLNKPVYESELVYLTMHIQQFNTEALDV</sequence>
<dbReference type="InterPro" id="IPR036634">
    <property type="entry name" value="PRD_sf"/>
</dbReference>
<dbReference type="SUPFAM" id="SSF50151">
    <property type="entry name" value="SacY-like RNA-binding domain"/>
    <property type="match status" value="1"/>
</dbReference>
<evidence type="ECO:0000313" key="3">
    <source>
        <dbReference type="EMBL" id="TDM03069.1"/>
    </source>
</evidence>
<dbReference type="InterPro" id="IPR050661">
    <property type="entry name" value="BglG_antiterminators"/>
</dbReference>
<dbReference type="NCBIfam" id="NF047357">
    <property type="entry name" value="antiterm_GlcT"/>
    <property type="match status" value="1"/>
</dbReference>
<proteinExistence type="predicted"/>
<feature type="domain" description="PRD" evidence="2">
    <location>
        <begin position="173"/>
        <end position="281"/>
    </location>
</feature>
<dbReference type="Gene3D" id="1.10.1790.10">
    <property type="entry name" value="PRD domain"/>
    <property type="match status" value="1"/>
</dbReference>
<dbReference type="Gene3D" id="1.20.890.100">
    <property type="match status" value="1"/>
</dbReference>
<dbReference type="PANTHER" id="PTHR30185">
    <property type="entry name" value="CRYPTIC BETA-GLUCOSIDE BGL OPERON ANTITERMINATOR"/>
    <property type="match status" value="1"/>
</dbReference>
<keyword evidence="1" id="KW-0677">Repeat</keyword>
<organism evidence="3 4">
    <name type="scientific">Macrococcus hajekii</name>
    <dbReference type="NCBI Taxonomy" id="198482"/>
    <lineage>
        <taxon>Bacteria</taxon>
        <taxon>Bacillati</taxon>
        <taxon>Bacillota</taxon>
        <taxon>Bacilli</taxon>
        <taxon>Bacillales</taxon>
        <taxon>Staphylococcaceae</taxon>
        <taxon>Macrococcus</taxon>
    </lineage>
</organism>
<dbReference type="Pfam" id="PF00874">
    <property type="entry name" value="PRD"/>
    <property type="match status" value="2"/>
</dbReference>
<gene>
    <name evidence="3" type="ORF">ERX37_03010</name>
</gene>
<dbReference type="Proteomes" id="UP000295328">
    <property type="component" value="Unassembled WGS sequence"/>
</dbReference>